<feature type="compositionally biased region" description="Polar residues" evidence="1">
    <location>
        <begin position="12"/>
        <end position="24"/>
    </location>
</feature>
<dbReference type="AlphaFoldDB" id="A0A2I8EQR5"/>
<sequence length="62" mass="7345">MKHETEEKHAARQSNGQCNRTQNQRIDESGKMSLDPERKWAWTTSSSRYDWMDSHAPFAYLD</sequence>
<evidence type="ECO:0000256" key="1">
    <source>
        <dbReference type="SAM" id="MobiDB-lite"/>
    </source>
</evidence>
<evidence type="ECO:0000313" key="3">
    <source>
        <dbReference type="Proteomes" id="UP000243502"/>
    </source>
</evidence>
<evidence type="ECO:0000313" key="2">
    <source>
        <dbReference type="EMBL" id="AUT61732.1"/>
    </source>
</evidence>
<feature type="compositionally biased region" description="Basic and acidic residues" evidence="1">
    <location>
        <begin position="25"/>
        <end position="36"/>
    </location>
</feature>
<dbReference type="OrthoDB" id="9011872at2"/>
<name>A0A2I8EQR5_9BURK</name>
<dbReference type="KEGG" id="pter:C2L65_18675"/>
<feature type="compositionally biased region" description="Basic and acidic residues" evidence="1">
    <location>
        <begin position="1"/>
        <end position="10"/>
    </location>
</feature>
<feature type="region of interest" description="Disordered" evidence="1">
    <location>
        <begin position="1"/>
        <end position="36"/>
    </location>
</feature>
<reference evidence="2 3" key="1">
    <citation type="submission" date="2018-01" db="EMBL/GenBank/DDBJ databases">
        <title>Species boundaries and ecological features among Paraburkholderia terrae DSMZ17804T, P. hospita DSMZ17164T and P. caribensis DSMZ13236T.</title>
        <authorList>
            <person name="Pratama A.A."/>
        </authorList>
    </citation>
    <scope>NUCLEOTIDE SEQUENCE [LARGE SCALE GENOMIC DNA]</scope>
    <source>
        <strain evidence="2 3">DSM 17804</strain>
    </source>
</reference>
<dbReference type="Proteomes" id="UP000243502">
    <property type="component" value="Chromosome 2"/>
</dbReference>
<organism evidence="2 3">
    <name type="scientific">Paraburkholderia terrae</name>
    <dbReference type="NCBI Taxonomy" id="311230"/>
    <lineage>
        <taxon>Bacteria</taxon>
        <taxon>Pseudomonadati</taxon>
        <taxon>Pseudomonadota</taxon>
        <taxon>Betaproteobacteria</taxon>
        <taxon>Burkholderiales</taxon>
        <taxon>Burkholderiaceae</taxon>
        <taxon>Paraburkholderia</taxon>
    </lineage>
</organism>
<dbReference type="EMBL" id="CP026112">
    <property type="protein sequence ID" value="AUT61732.1"/>
    <property type="molecule type" value="Genomic_DNA"/>
</dbReference>
<gene>
    <name evidence="2" type="ORF">C2L65_18675</name>
</gene>
<protein>
    <submittedName>
        <fullName evidence="2">Uncharacterized protein</fullName>
    </submittedName>
</protein>
<accession>A0A2I8EQR5</accession>
<proteinExistence type="predicted"/>
<dbReference type="RefSeq" id="WP_042304631.1">
    <property type="nucleotide sequence ID" value="NZ_CP026112.1"/>
</dbReference>